<dbReference type="EMBL" id="MTPS01000180">
    <property type="protein sequence ID" value="ONG34711.1"/>
    <property type="molecule type" value="Genomic_DNA"/>
</dbReference>
<proteinExistence type="predicted"/>
<accession>A0A1L7AP71</accession>
<dbReference type="Proteomes" id="UP000256244">
    <property type="component" value="Chromosome"/>
</dbReference>
<evidence type="ECO:0000313" key="1">
    <source>
        <dbReference type="EMBL" id="AUJ99217.1"/>
    </source>
</evidence>
<sequence length="61" mass="7026">MRIRGFCFLGLCNNQFPPPAKRQSPRRLLINCQNSYSNIIKIGYVLAEYAAKARVVMHKTK</sequence>
<dbReference type="AlphaFoldDB" id="A0A1L7AP71"/>
<gene>
    <name evidence="3" type="ORF">BXT93_11960</name>
    <name evidence="4" type="ORF">CCS08_20685</name>
    <name evidence="1" type="ORF">CR538_01645</name>
    <name evidence="2" type="ORF">DS732_25110</name>
</gene>
<evidence type="ECO:0000313" key="4">
    <source>
        <dbReference type="EMBL" id="OWW53236.1"/>
    </source>
</evidence>
<reference evidence="4 6" key="2">
    <citation type="submission" date="2017-05" db="EMBL/GenBank/DDBJ databases">
        <title>Sequencing of Escherichia coli that cause persistent and transient Mastitis.</title>
        <authorList>
            <person name="Thacker T.C."/>
            <person name="Lippolis J.D."/>
            <person name="Brunelle B.W."/>
            <person name="Casey T.A."/>
            <person name="Reinhardt T.A."/>
            <person name="Sacco R.E."/>
            <person name="Holman D.B."/>
        </authorList>
    </citation>
    <scope>NUCLEOTIDE SEQUENCE [LARGE SCALE GENOMIC DNA]</scope>
    <source>
        <strain evidence="4 6">ECA-B</strain>
    </source>
</reference>
<dbReference type="Proteomes" id="UP000188967">
    <property type="component" value="Unassembled WGS sequence"/>
</dbReference>
<evidence type="ECO:0000313" key="2">
    <source>
        <dbReference type="EMBL" id="AXO09362.1"/>
    </source>
</evidence>
<dbReference type="Proteomes" id="UP000197270">
    <property type="component" value="Unassembled WGS sequence"/>
</dbReference>
<evidence type="ECO:0000313" key="6">
    <source>
        <dbReference type="Proteomes" id="UP000197270"/>
    </source>
</evidence>
<evidence type="ECO:0000313" key="7">
    <source>
        <dbReference type="Proteomes" id="UP000234238"/>
    </source>
</evidence>
<protein>
    <submittedName>
        <fullName evidence="3">Uncharacterized protein</fullName>
    </submittedName>
</protein>
<evidence type="ECO:0000313" key="8">
    <source>
        <dbReference type="Proteomes" id="UP000256244"/>
    </source>
</evidence>
<evidence type="ECO:0000313" key="5">
    <source>
        <dbReference type="Proteomes" id="UP000188967"/>
    </source>
</evidence>
<dbReference type="EMBL" id="NHTF01000063">
    <property type="protein sequence ID" value="OWW53236.1"/>
    <property type="molecule type" value="Genomic_DNA"/>
</dbReference>
<dbReference type="EMBL" id="CP031546">
    <property type="protein sequence ID" value="AXO09362.1"/>
    <property type="molecule type" value="Genomic_DNA"/>
</dbReference>
<reference evidence="3 5" key="1">
    <citation type="submission" date="2017-01" db="EMBL/GenBank/DDBJ databases">
        <title>Draft genome sequence of an E. coli strain isolated from human, in Amazon, Brazil.</title>
        <authorList>
            <person name="Moura Q."/>
            <person name="Fernandes M.R."/>
            <person name="Cerdeira L."/>
            <person name="Vianello M."/>
            <person name="Souza T.A."/>
            <person name="Ienne S."/>
            <person name="Lincopan N."/>
        </authorList>
    </citation>
    <scope>NUCLEOTIDE SEQUENCE [LARGE SCALE GENOMIC DNA]</scope>
    <source>
        <strain evidence="3 5">ICBEcBL-II-13</strain>
    </source>
</reference>
<reference evidence="1 7" key="3">
    <citation type="submission" date="2017-10" db="EMBL/GenBank/DDBJ databases">
        <title>mcr-1 positive E.coli isolates in China.</title>
        <authorList>
            <person name="Li B."/>
            <person name="Wang X."/>
        </authorList>
    </citation>
    <scope>NUCLEOTIDE SEQUENCE [LARGE SCALE GENOMIC DNA]</scope>
    <source>
        <strain evidence="1 7">14EC029</strain>
    </source>
</reference>
<dbReference type="EMBL" id="CP024141">
    <property type="protein sequence ID" value="AUJ99217.1"/>
    <property type="molecule type" value="Genomic_DNA"/>
</dbReference>
<dbReference type="Proteomes" id="UP000234238">
    <property type="component" value="Chromosome"/>
</dbReference>
<reference evidence="2 8" key="4">
    <citation type="submission" date="2018-08" db="EMBL/GenBank/DDBJ databases">
        <title>Complete genome sequencing and genomic characterization of five Escherichia coli strains co-producing MCR-1 and ESBLs from different origins in China.</title>
        <authorList>
            <person name="Bai L."/>
        </authorList>
    </citation>
    <scope>NUCLEOTIDE SEQUENCE [LARGE SCALE GENOMIC DNA]</scope>
    <source>
        <strain evidence="8">cq9</strain>
        <strain evidence="2">Cq9</strain>
    </source>
</reference>
<name>A0A1L7AP71_ECOLX</name>
<organism evidence="3 5">
    <name type="scientific">Escherichia coli</name>
    <dbReference type="NCBI Taxonomy" id="562"/>
    <lineage>
        <taxon>Bacteria</taxon>
        <taxon>Pseudomonadati</taxon>
        <taxon>Pseudomonadota</taxon>
        <taxon>Gammaproteobacteria</taxon>
        <taxon>Enterobacterales</taxon>
        <taxon>Enterobacteriaceae</taxon>
        <taxon>Escherichia</taxon>
    </lineage>
</organism>
<evidence type="ECO:0000313" key="3">
    <source>
        <dbReference type="EMBL" id="ONG34711.1"/>
    </source>
</evidence>